<dbReference type="AlphaFoldDB" id="A0AAI8PQ08"/>
<name>A0AAI8PQ08_9ACTN</name>
<protein>
    <submittedName>
        <fullName evidence="1">Uncharacterized protein</fullName>
    </submittedName>
</protein>
<evidence type="ECO:0000313" key="2">
    <source>
        <dbReference type="Proteomes" id="UP000265765"/>
    </source>
</evidence>
<organism evidence="1 2">
    <name type="scientific">Streptomyces griseorubiginosus</name>
    <dbReference type="NCBI Taxonomy" id="67304"/>
    <lineage>
        <taxon>Bacteria</taxon>
        <taxon>Bacillati</taxon>
        <taxon>Actinomycetota</taxon>
        <taxon>Actinomycetes</taxon>
        <taxon>Kitasatosporales</taxon>
        <taxon>Streptomycetaceae</taxon>
        <taxon>Streptomyces</taxon>
    </lineage>
</organism>
<dbReference type="RefSeq" id="WP_120052656.1">
    <property type="nucleotide sequence ID" value="NZ_CP032427.1"/>
</dbReference>
<proteinExistence type="predicted"/>
<gene>
    <name evidence="1" type="ORF">DWG14_06279</name>
</gene>
<evidence type="ECO:0000313" key="1">
    <source>
        <dbReference type="EMBL" id="AYC41988.1"/>
    </source>
</evidence>
<dbReference type="KEGG" id="sge:DWG14_06279"/>
<dbReference type="EMBL" id="CP032427">
    <property type="protein sequence ID" value="AYC41988.1"/>
    <property type="molecule type" value="Genomic_DNA"/>
</dbReference>
<accession>A0AAI8PQ08</accession>
<reference evidence="1 2" key="1">
    <citation type="submission" date="2018-09" db="EMBL/GenBank/DDBJ databases">
        <title>Production of Trimethoprim by Streptomyces sp. 3E-1.</title>
        <authorList>
            <person name="Kang H.J."/>
            <person name="Kim S.B."/>
        </authorList>
    </citation>
    <scope>NUCLEOTIDE SEQUENCE [LARGE SCALE GENOMIC DNA]</scope>
    <source>
        <strain evidence="1 2">3E-1</strain>
    </source>
</reference>
<dbReference type="Proteomes" id="UP000265765">
    <property type="component" value="Chromosome"/>
</dbReference>
<sequence>MTKQQTTPKPTEFRAVQTGARVTVTEGTEGPRWDCSGCGHGRAEAGALEVAEAHAEHCAVLPLS</sequence>
<dbReference type="GeneID" id="91285105"/>